<dbReference type="PROSITE" id="PS51257">
    <property type="entry name" value="PROKAR_LIPOPROTEIN"/>
    <property type="match status" value="1"/>
</dbReference>
<comment type="caution">
    <text evidence="1">The sequence shown here is derived from an EMBL/GenBank/DDBJ whole genome shotgun (WGS) entry which is preliminary data.</text>
</comment>
<sequence length="84" mass="9087">MRRAVAMPQAIATSCPGIGSVVDQRRAGIADGSDMFLDMHRAPAQPDRADAGWAKARRGQSFKHCASQPRRLCRRLNAGVVKAL</sequence>
<keyword evidence="2" id="KW-1185">Reference proteome</keyword>
<evidence type="ECO:0000313" key="1">
    <source>
        <dbReference type="EMBL" id="KRG56922.1"/>
    </source>
</evidence>
<accession>A0ABR5NJ97</accession>
<proteinExistence type="predicted"/>
<protein>
    <submittedName>
        <fullName evidence="1">Uncharacterized protein</fullName>
    </submittedName>
</protein>
<organism evidence="1 2">
    <name type="scientific">Stenotrophomonas nitritireducens</name>
    <dbReference type="NCBI Taxonomy" id="83617"/>
    <lineage>
        <taxon>Bacteria</taxon>
        <taxon>Pseudomonadati</taxon>
        <taxon>Pseudomonadota</taxon>
        <taxon>Gammaproteobacteria</taxon>
        <taxon>Lysobacterales</taxon>
        <taxon>Lysobacteraceae</taxon>
        <taxon>Stenotrophomonas</taxon>
    </lineage>
</organism>
<dbReference type="EMBL" id="LDJG01000015">
    <property type="protein sequence ID" value="KRG56922.1"/>
    <property type="molecule type" value="Genomic_DNA"/>
</dbReference>
<evidence type="ECO:0000313" key="2">
    <source>
        <dbReference type="Proteomes" id="UP000050902"/>
    </source>
</evidence>
<dbReference type="Proteomes" id="UP000050902">
    <property type="component" value="Unassembled WGS sequence"/>
</dbReference>
<reference evidence="1 2" key="1">
    <citation type="submission" date="2015-05" db="EMBL/GenBank/DDBJ databases">
        <title>Genome sequencing and analysis of members of genus Stenotrophomonas.</title>
        <authorList>
            <person name="Patil P.P."/>
            <person name="Midha S."/>
            <person name="Patil P.B."/>
        </authorList>
    </citation>
    <scope>NUCLEOTIDE SEQUENCE [LARGE SCALE GENOMIC DNA]</scope>
    <source>
        <strain evidence="1 2">DSM 12575</strain>
    </source>
</reference>
<name>A0ABR5NJ97_9GAMM</name>
<gene>
    <name evidence="1" type="ORF">ABB22_10820</name>
</gene>